<dbReference type="OrthoDB" id="9858549at2"/>
<accession>E6W4J5</accession>
<evidence type="ECO:0000313" key="2">
    <source>
        <dbReference type="Proteomes" id="UP000002572"/>
    </source>
</evidence>
<dbReference type="KEGG" id="din:Selin_2352"/>
<proteinExistence type="predicted"/>
<dbReference type="EMBL" id="CP002432">
    <property type="protein sequence ID" value="ADU67068.1"/>
    <property type="molecule type" value="Genomic_DNA"/>
</dbReference>
<dbReference type="STRING" id="653733.Selin_2352"/>
<dbReference type="HOGENOM" id="CLU_1977929_0_0_0"/>
<organism evidence="1 2">
    <name type="scientific">Desulfurispirillum indicum (strain ATCC BAA-1389 / DSM 22839 / S5)</name>
    <dbReference type="NCBI Taxonomy" id="653733"/>
    <lineage>
        <taxon>Bacteria</taxon>
        <taxon>Pseudomonadati</taxon>
        <taxon>Chrysiogenota</taxon>
        <taxon>Chrysiogenia</taxon>
        <taxon>Chrysiogenales</taxon>
        <taxon>Chrysiogenaceae</taxon>
        <taxon>Desulfurispirillum</taxon>
    </lineage>
</organism>
<dbReference type="Proteomes" id="UP000002572">
    <property type="component" value="Chromosome"/>
</dbReference>
<dbReference type="InParanoid" id="E6W4J5"/>
<reference evidence="1 2" key="1">
    <citation type="submission" date="2010-12" db="EMBL/GenBank/DDBJ databases">
        <title>Complete sequence of Desulfurispirillum indicum S5.</title>
        <authorList>
            <consortium name="US DOE Joint Genome Institute"/>
            <person name="Lucas S."/>
            <person name="Copeland A."/>
            <person name="Lapidus A."/>
            <person name="Cheng J.-F."/>
            <person name="Goodwin L."/>
            <person name="Pitluck S."/>
            <person name="Chertkov O."/>
            <person name="Held B."/>
            <person name="Detter J.C."/>
            <person name="Han C."/>
            <person name="Tapia R."/>
            <person name="Land M."/>
            <person name="Hauser L."/>
            <person name="Kyrpides N."/>
            <person name="Ivanova N."/>
            <person name="Mikhailova N."/>
            <person name="Haggblom M."/>
            <person name="Rauschenbach I."/>
            <person name="Bini E."/>
            <person name="Woyke T."/>
        </authorList>
    </citation>
    <scope>NUCLEOTIDE SEQUENCE [LARGE SCALE GENOMIC DNA]</scope>
    <source>
        <strain evidence="2">ATCC BAA-1389 / DSM 22839 / S5</strain>
    </source>
</reference>
<dbReference type="AlphaFoldDB" id="E6W4J5"/>
<dbReference type="RefSeq" id="WP_013506941.1">
    <property type="nucleotide sequence ID" value="NC_014836.1"/>
</dbReference>
<sequence>MAITKRQWGNILLNMLGLRSGATPDDIGSAASYAMDCGVTASIPFPPSIPENWDTLLHGTIKHMQEFPGYQSRYLLIVKPSSSTNFEYQDCFPKCSTKPTEVLASISLDNTPEELVQWVVDRIPSE</sequence>
<keyword evidence="2" id="KW-1185">Reference proteome</keyword>
<name>E6W4J5_DESIS</name>
<protein>
    <submittedName>
        <fullName evidence="1">Uncharacterized protein</fullName>
    </submittedName>
</protein>
<gene>
    <name evidence="1" type="ordered locus">Selin_2352</name>
</gene>
<evidence type="ECO:0000313" key="1">
    <source>
        <dbReference type="EMBL" id="ADU67068.1"/>
    </source>
</evidence>